<feature type="domain" description="BED-type" evidence="8">
    <location>
        <begin position="224"/>
        <end position="286"/>
    </location>
</feature>
<evidence type="ECO:0000256" key="5">
    <source>
        <dbReference type="ARBA" id="ARBA00023125"/>
    </source>
</evidence>
<dbReference type="GO" id="GO:0046983">
    <property type="term" value="F:protein dimerization activity"/>
    <property type="evidence" value="ECO:0007669"/>
    <property type="project" value="InterPro"/>
</dbReference>
<dbReference type="PROSITE" id="PS50808">
    <property type="entry name" value="ZF_BED"/>
    <property type="match status" value="1"/>
</dbReference>
<evidence type="ECO:0000256" key="6">
    <source>
        <dbReference type="ARBA" id="ARBA00023242"/>
    </source>
</evidence>
<keyword evidence="3 7" id="KW-0863">Zinc-finger</keyword>
<dbReference type="Proteomes" id="UP001168877">
    <property type="component" value="Unassembled WGS sequence"/>
</dbReference>
<dbReference type="Pfam" id="PF05699">
    <property type="entry name" value="Dimer_Tnp_hAT"/>
    <property type="match status" value="1"/>
</dbReference>
<comment type="subcellular location">
    <subcellularLocation>
        <location evidence="1">Nucleus</location>
    </subcellularLocation>
</comment>
<evidence type="ECO:0000313" key="9">
    <source>
        <dbReference type="EMBL" id="KAK0607892.1"/>
    </source>
</evidence>
<dbReference type="GO" id="GO:0003677">
    <property type="term" value="F:DNA binding"/>
    <property type="evidence" value="ECO:0007669"/>
    <property type="project" value="UniProtKB-KW"/>
</dbReference>
<dbReference type="AlphaFoldDB" id="A0AA39TLZ1"/>
<evidence type="ECO:0000256" key="2">
    <source>
        <dbReference type="ARBA" id="ARBA00022723"/>
    </source>
</evidence>
<dbReference type="SUPFAM" id="SSF53098">
    <property type="entry name" value="Ribonuclease H-like"/>
    <property type="match status" value="1"/>
</dbReference>
<evidence type="ECO:0000256" key="1">
    <source>
        <dbReference type="ARBA" id="ARBA00004123"/>
    </source>
</evidence>
<dbReference type="GO" id="GO:0008270">
    <property type="term" value="F:zinc ion binding"/>
    <property type="evidence" value="ECO:0007669"/>
    <property type="project" value="UniProtKB-KW"/>
</dbReference>
<keyword evidence="4" id="KW-0862">Zinc</keyword>
<dbReference type="InterPro" id="IPR008906">
    <property type="entry name" value="HATC_C_dom"/>
</dbReference>
<reference evidence="9" key="2">
    <citation type="submission" date="2023-06" db="EMBL/GenBank/DDBJ databases">
        <authorList>
            <person name="Swenson N.G."/>
            <person name="Wegrzyn J.L."/>
            <person name="Mcevoy S.L."/>
        </authorList>
    </citation>
    <scope>NUCLEOTIDE SEQUENCE</scope>
    <source>
        <strain evidence="9">NS2018</strain>
        <tissue evidence="9">Leaf</tissue>
    </source>
</reference>
<comment type="caution">
    <text evidence="9">The sequence shown here is derived from an EMBL/GenBank/DDBJ whole genome shotgun (WGS) entry which is preliminary data.</text>
</comment>
<keyword evidence="5" id="KW-0238">DNA-binding</keyword>
<reference evidence="9" key="1">
    <citation type="journal article" date="2022" name="Plant J.">
        <title>Strategies of tolerance reflected in two North American maple genomes.</title>
        <authorList>
            <person name="McEvoy S.L."/>
            <person name="Sezen U.U."/>
            <person name="Trouern-Trend A."/>
            <person name="McMahon S.M."/>
            <person name="Schaberg P.G."/>
            <person name="Yang J."/>
            <person name="Wegrzyn J.L."/>
            <person name="Swenson N.G."/>
        </authorList>
    </citation>
    <scope>NUCLEOTIDE SEQUENCE</scope>
    <source>
        <strain evidence="9">NS2018</strain>
    </source>
</reference>
<dbReference type="InterPro" id="IPR012337">
    <property type="entry name" value="RNaseH-like_sf"/>
</dbReference>
<evidence type="ECO:0000256" key="7">
    <source>
        <dbReference type="PROSITE-ProRule" id="PRU00027"/>
    </source>
</evidence>
<protein>
    <recommendedName>
        <fullName evidence="8">BED-type domain-containing protein</fullName>
    </recommendedName>
</protein>
<dbReference type="Pfam" id="PF04937">
    <property type="entry name" value="DUF659"/>
    <property type="match status" value="1"/>
</dbReference>
<accession>A0AA39TLZ1</accession>
<keyword evidence="2" id="KW-0479">Metal-binding</keyword>
<dbReference type="InterPro" id="IPR007021">
    <property type="entry name" value="DUF659"/>
</dbReference>
<dbReference type="EMBL" id="JAUESC010000001">
    <property type="protein sequence ID" value="KAK0607892.1"/>
    <property type="molecule type" value="Genomic_DNA"/>
</dbReference>
<evidence type="ECO:0000256" key="3">
    <source>
        <dbReference type="ARBA" id="ARBA00022771"/>
    </source>
</evidence>
<proteinExistence type="predicted"/>
<evidence type="ECO:0000313" key="10">
    <source>
        <dbReference type="Proteomes" id="UP001168877"/>
    </source>
</evidence>
<evidence type="ECO:0000259" key="8">
    <source>
        <dbReference type="PROSITE" id="PS50808"/>
    </source>
</evidence>
<organism evidence="9 10">
    <name type="scientific">Acer saccharum</name>
    <name type="common">Sugar maple</name>
    <dbReference type="NCBI Taxonomy" id="4024"/>
    <lineage>
        <taxon>Eukaryota</taxon>
        <taxon>Viridiplantae</taxon>
        <taxon>Streptophyta</taxon>
        <taxon>Embryophyta</taxon>
        <taxon>Tracheophyta</taxon>
        <taxon>Spermatophyta</taxon>
        <taxon>Magnoliopsida</taxon>
        <taxon>eudicotyledons</taxon>
        <taxon>Gunneridae</taxon>
        <taxon>Pentapetalae</taxon>
        <taxon>rosids</taxon>
        <taxon>malvids</taxon>
        <taxon>Sapindales</taxon>
        <taxon>Sapindaceae</taxon>
        <taxon>Hippocastanoideae</taxon>
        <taxon>Acereae</taxon>
        <taxon>Acer</taxon>
    </lineage>
</organism>
<evidence type="ECO:0000256" key="4">
    <source>
        <dbReference type="ARBA" id="ARBA00022833"/>
    </source>
</evidence>
<dbReference type="PANTHER" id="PTHR32166">
    <property type="entry name" value="OSJNBA0013A04.12 PROTEIN"/>
    <property type="match status" value="1"/>
</dbReference>
<gene>
    <name evidence="9" type="ORF">LWI29_022144</name>
</gene>
<name>A0AA39TLZ1_ACESA</name>
<keyword evidence="6" id="KW-0539">Nucleus</keyword>
<dbReference type="GO" id="GO:0005634">
    <property type="term" value="C:nucleus"/>
    <property type="evidence" value="ECO:0007669"/>
    <property type="project" value="UniProtKB-SubCell"/>
</dbReference>
<sequence length="658" mass="74827">MWAMIFLDEWNLTHHANSPISNSVAQVPKWRPPEEGSWKINNDATTCYKNQIIGLGTIIRDESGKVKIVVAHKLKAMFSPPPWWFGKVFSWLWSQALCLFKLKQIPSKWSSWLIKVCLPLVKSLPFLSRFLVVLFPMFPGKEGTQKRAGTNPPSRERNHCLLRTPTPLEVADKFLPKGKLIMNNPYDDDGVDSSKCLGQKMSDAANSFEPTGNANRAETESALNDHAPLWKYVTKLEKMGRGGGNTSFQCNFCQQIYKGSYSRVKSHLLKIKGGGIASCSKVTNATLSEIHKVVEKAEFRVKQSLPRRVPLPTTSSSKTIGSSIGSTYCGLDLPSLGPKKRKGMSGPIEKAFNIGDKEQLDSEIARMFYTSGLSFNLARNPHYVRAFEIACSNSISGYLPPDYNSLKTTLLQKEKSNIERLLEPIKKTWQDKGVSVCSDGWSDSQRKPLINIMVVSPIYEMLRMANNDTPCLHLVYEWWVSMIEKVKLAIFRKERKQLHEESKFFDVVHGILVEQWTESSTPLHCLAHSLNPRYYSNKWLKEAPGRVAPHQDFKIARERKKCLERYFSNEGERRSFNNEYAEFSLYLEDFSSGDSMMDRDFMAPATWWAVHGASTPTLQSIALKLLGQPCSSLSCERNWSTYNFIHSFKEEQDNTTKR</sequence>
<keyword evidence="10" id="KW-1185">Reference proteome</keyword>
<dbReference type="PANTHER" id="PTHR32166:SF81">
    <property type="entry name" value="OS06G0658400 PROTEIN"/>
    <property type="match status" value="1"/>
</dbReference>
<dbReference type="InterPro" id="IPR003656">
    <property type="entry name" value="Znf_BED"/>
</dbReference>